<accession>A0ABX5LNJ1</accession>
<evidence type="ECO:0000313" key="8">
    <source>
        <dbReference type="Proteomes" id="UP000245523"/>
    </source>
</evidence>
<evidence type="ECO:0000256" key="1">
    <source>
        <dbReference type="ARBA" id="ARBA00004167"/>
    </source>
</evidence>
<evidence type="ECO:0000256" key="5">
    <source>
        <dbReference type="ARBA" id="ARBA00023136"/>
    </source>
</evidence>
<evidence type="ECO:0000256" key="4">
    <source>
        <dbReference type="ARBA" id="ARBA00022989"/>
    </source>
</evidence>
<dbReference type="PANTHER" id="PTHR34478:SF2">
    <property type="entry name" value="MEMBRANE PROTEIN"/>
    <property type="match status" value="1"/>
</dbReference>
<organism evidence="7 8">
    <name type="scientific">Hallerella porci</name>
    <dbReference type="NCBI Taxonomy" id="1945871"/>
    <lineage>
        <taxon>Bacteria</taxon>
        <taxon>Pseudomonadati</taxon>
        <taxon>Fibrobacterota</taxon>
        <taxon>Fibrobacteria</taxon>
        <taxon>Fibrobacterales</taxon>
        <taxon>Fibrobacteraceae</taxon>
        <taxon>Hallerella</taxon>
    </lineage>
</organism>
<evidence type="ECO:0000256" key="2">
    <source>
        <dbReference type="ARBA" id="ARBA00008854"/>
    </source>
</evidence>
<protein>
    <submittedName>
        <fullName evidence="7">LemA protein</fullName>
    </submittedName>
</protein>
<keyword evidence="4 6" id="KW-1133">Transmembrane helix</keyword>
<comment type="caution">
    <text evidence="7">The sequence shown here is derived from an EMBL/GenBank/DDBJ whole genome shotgun (WGS) entry which is preliminary data.</text>
</comment>
<keyword evidence="8" id="KW-1185">Reference proteome</keyword>
<dbReference type="InterPro" id="IPR023353">
    <property type="entry name" value="LemA-like_dom_sf"/>
</dbReference>
<dbReference type="SUPFAM" id="SSF140478">
    <property type="entry name" value="LemA-like"/>
    <property type="match status" value="1"/>
</dbReference>
<name>A0ABX5LNJ1_9BACT</name>
<dbReference type="Pfam" id="PF04011">
    <property type="entry name" value="LemA"/>
    <property type="match status" value="1"/>
</dbReference>
<evidence type="ECO:0000256" key="6">
    <source>
        <dbReference type="SAM" id="Phobius"/>
    </source>
</evidence>
<dbReference type="Proteomes" id="UP000245523">
    <property type="component" value="Unassembled WGS sequence"/>
</dbReference>
<comment type="subcellular location">
    <subcellularLocation>
        <location evidence="1">Membrane</location>
        <topology evidence="1">Single-pass membrane protein</topology>
    </subcellularLocation>
</comment>
<dbReference type="EMBL" id="QGHD01000002">
    <property type="protein sequence ID" value="PWL03882.1"/>
    <property type="molecule type" value="Genomic_DNA"/>
</dbReference>
<keyword evidence="5 6" id="KW-0472">Membrane</keyword>
<comment type="similarity">
    <text evidence="2">Belongs to the LemA family.</text>
</comment>
<evidence type="ECO:0000256" key="3">
    <source>
        <dbReference type="ARBA" id="ARBA00022692"/>
    </source>
</evidence>
<gene>
    <name evidence="7" type="ORF">B0H50_10254</name>
</gene>
<dbReference type="RefSeq" id="WP_106197605.1">
    <property type="nucleotide sequence ID" value="NZ_JAXEIU010000031.1"/>
</dbReference>
<sequence length="222" mass="25009">MANELDEMTGPVNEAGRDINVIEKQLPVKVGFGSTLFEILLWVCGIIPGIIFLFMKIGAKNYFMQLQQKIQADASTIDNYLEQRVQILQNVAPLVAKAIDLDKDVMKSVAAFRSGRGHLTEESRNEVSRDLDRSFGRLFPQVEAYPELKAHAAIADAMQQNDYLQREITAARNLYNDTVNQWNTDVFSWPTKQIVAARAGYTTRIPFTASAETKARARSTFF</sequence>
<dbReference type="PANTHER" id="PTHR34478">
    <property type="entry name" value="PROTEIN LEMA"/>
    <property type="match status" value="1"/>
</dbReference>
<reference evidence="7 8" key="1">
    <citation type="submission" date="2018-05" db="EMBL/GenBank/DDBJ databases">
        <title>Animal gut microbial communities from fecal samples from Wisconsin, USA.</title>
        <authorList>
            <person name="Neumann A."/>
        </authorList>
    </citation>
    <scope>NUCLEOTIDE SEQUENCE [LARGE SCALE GENOMIC DNA]</scope>
    <source>
        <strain evidence="7 8">UWS4</strain>
    </source>
</reference>
<evidence type="ECO:0000313" key="7">
    <source>
        <dbReference type="EMBL" id="PWL03882.1"/>
    </source>
</evidence>
<keyword evidence="3 6" id="KW-0812">Transmembrane</keyword>
<proteinExistence type="inferred from homology"/>
<dbReference type="Gene3D" id="1.20.1440.20">
    <property type="entry name" value="LemA-like domain"/>
    <property type="match status" value="1"/>
</dbReference>
<feature type="transmembrane region" description="Helical" evidence="6">
    <location>
        <begin position="39"/>
        <end position="59"/>
    </location>
</feature>
<dbReference type="InterPro" id="IPR007156">
    <property type="entry name" value="MamQ_LemA"/>
</dbReference>